<proteinExistence type="predicted"/>
<feature type="compositionally biased region" description="Low complexity" evidence="1">
    <location>
        <begin position="53"/>
        <end position="79"/>
    </location>
</feature>
<evidence type="ECO:0000313" key="4">
    <source>
        <dbReference type="Proteomes" id="UP000285773"/>
    </source>
</evidence>
<evidence type="ECO:0008006" key="5">
    <source>
        <dbReference type="Google" id="ProtNLM"/>
    </source>
</evidence>
<gene>
    <name evidence="3" type="ORF">DW820_04645</name>
</gene>
<name>A0A414CN25_STRPA</name>
<sequence>MKKSIFRWGAAVLVAASLGLALGGCGAKDKKTASSSAKASTSKVEKKAKSNSKKSAASSSQANDTASSSTQASSASASKDSGKTENASTTTQATVPAELVGTWVGSSPQADAIKMTVDANGNVTTVVSFKNDSEPTRTATYTARAVQATGNIYYWESEGLDGADALLPGITGLGVANFRLEPGFVLEEGHYTPIVFTAPVNTEFDYTKYNDFRFSLTKEQ</sequence>
<organism evidence="3 4">
    <name type="scientific">Streptococcus parasanguinis</name>
    <dbReference type="NCBI Taxonomy" id="1318"/>
    <lineage>
        <taxon>Bacteria</taxon>
        <taxon>Bacillati</taxon>
        <taxon>Bacillota</taxon>
        <taxon>Bacilli</taxon>
        <taxon>Lactobacillales</taxon>
        <taxon>Streptococcaceae</taxon>
        <taxon>Streptococcus</taxon>
    </lineage>
</organism>
<feature type="chain" id="PRO_5018994462" description="Lipoprotein" evidence="2">
    <location>
        <begin position="28"/>
        <end position="220"/>
    </location>
</feature>
<dbReference type="EMBL" id="QSIO01000001">
    <property type="protein sequence ID" value="RHC96415.1"/>
    <property type="molecule type" value="Genomic_DNA"/>
</dbReference>
<accession>A0A414CN25</accession>
<dbReference type="AlphaFoldDB" id="A0A414CN25"/>
<keyword evidence="2" id="KW-0732">Signal</keyword>
<feature type="compositionally biased region" description="Polar residues" evidence="1">
    <location>
        <begin position="84"/>
        <end position="94"/>
    </location>
</feature>
<feature type="signal peptide" evidence="2">
    <location>
        <begin position="1"/>
        <end position="27"/>
    </location>
</feature>
<comment type="caution">
    <text evidence="3">The sequence shown here is derived from an EMBL/GenBank/DDBJ whole genome shotgun (WGS) entry which is preliminary data.</text>
</comment>
<dbReference type="RefSeq" id="WP_118095574.1">
    <property type="nucleotide sequence ID" value="NZ_QSIO01000001.1"/>
</dbReference>
<evidence type="ECO:0000256" key="2">
    <source>
        <dbReference type="SAM" id="SignalP"/>
    </source>
</evidence>
<feature type="compositionally biased region" description="Low complexity" evidence="1">
    <location>
        <begin position="33"/>
        <end position="42"/>
    </location>
</feature>
<dbReference type="PROSITE" id="PS51257">
    <property type="entry name" value="PROKAR_LIPOPROTEIN"/>
    <property type="match status" value="1"/>
</dbReference>
<evidence type="ECO:0000313" key="3">
    <source>
        <dbReference type="EMBL" id="RHC96415.1"/>
    </source>
</evidence>
<feature type="region of interest" description="Disordered" evidence="1">
    <location>
        <begin position="26"/>
        <end position="94"/>
    </location>
</feature>
<protein>
    <recommendedName>
        <fullName evidence="5">Lipoprotein</fullName>
    </recommendedName>
</protein>
<evidence type="ECO:0000256" key="1">
    <source>
        <dbReference type="SAM" id="MobiDB-lite"/>
    </source>
</evidence>
<reference evidence="3 4" key="1">
    <citation type="submission" date="2018-08" db="EMBL/GenBank/DDBJ databases">
        <title>A genome reference for cultivated species of the human gut microbiota.</title>
        <authorList>
            <person name="Zou Y."/>
            <person name="Xue W."/>
            <person name="Luo G."/>
        </authorList>
    </citation>
    <scope>NUCLEOTIDE SEQUENCE [LARGE SCALE GENOMIC DNA]</scope>
    <source>
        <strain evidence="3 4">AM33-3BH</strain>
    </source>
</reference>
<dbReference type="Proteomes" id="UP000285773">
    <property type="component" value="Unassembled WGS sequence"/>
</dbReference>